<name>A0NQ52_ROSAI</name>
<protein>
    <submittedName>
        <fullName evidence="1">Uncharacterized protein</fullName>
    </submittedName>
</protein>
<reference evidence="1 2" key="1">
    <citation type="submission" date="2006-05" db="EMBL/GenBank/DDBJ databases">
        <authorList>
            <person name="King G."/>
            <person name="Ferriera S."/>
            <person name="Johnson J."/>
            <person name="Kravitz S."/>
            <person name="Beeson K."/>
            <person name="Sutton G."/>
            <person name="Rogers Y.-H."/>
            <person name="Friedman R."/>
            <person name="Frazier M."/>
            <person name="Venter J.C."/>
        </authorList>
    </citation>
    <scope>NUCLEOTIDE SEQUENCE [LARGE SCALE GENOMIC DNA]</scope>
    <source>
        <strain evidence="2">ATCC 25650 / DSM 13394 / JCM 20685 / NBRC 16684 / NCIMB 2208 / IAM 12614 / B1</strain>
    </source>
</reference>
<gene>
    <name evidence="1" type="ORF">SIAM614_12883</name>
</gene>
<proteinExistence type="predicted"/>
<comment type="caution">
    <text evidence="1">The sequence shown here is derived from an EMBL/GenBank/DDBJ whole genome shotgun (WGS) entry which is preliminary data.</text>
</comment>
<evidence type="ECO:0000313" key="2">
    <source>
        <dbReference type="Proteomes" id="UP000004848"/>
    </source>
</evidence>
<accession>A0NQ52</accession>
<evidence type="ECO:0000313" key="1">
    <source>
        <dbReference type="EMBL" id="EAV44910.1"/>
    </source>
</evidence>
<dbReference type="Proteomes" id="UP000004848">
    <property type="component" value="Unassembled WGS sequence"/>
</dbReference>
<organism evidence="1 2">
    <name type="scientific">Roseibium aggregatum (strain ATCC 25650 / DSM 13394 / JCM 20685 / NBRC 16684 / NCIMB 2208 / IAM 12614 / B1)</name>
    <name type="common">Stappia aggregata</name>
    <dbReference type="NCBI Taxonomy" id="384765"/>
    <lineage>
        <taxon>Bacteria</taxon>
        <taxon>Pseudomonadati</taxon>
        <taxon>Pseudomonadota</taxon>
        <taxon>Alphaproteobacteria</taxon>
        <taxon>Hyphomicrobiales</taxon>
        <taxon>Stappiaceae</taxon>
        <taxon>Roseibium</taxon>
    </lineage>
</organism>
<dbReference type="eggNOG" id="ENOG5032YUC">
    <property type="taxonomic scope" value="Bacteria"/>
</dbReference>
<dbReference type="AlphaFoldDB" id="A0NQ52"/>
<sequence>MVKFFVPAANDREHSEEVYEKIRQFVAAPHQERRIASLSWRHNGMQMECYVGGHLPGHYGTGDEPVCAIFDCDNLYKICTTNRGVLRGEPVYAGKDEHSQVSYFEAD</sequence>
<dbReference type="EMBL" id="AAUW01000004">
    <property type="protein sequence ID" value="EAV44910.1"/>
    <property type="molecule type" value="Genomic_DNA"/>
</dbReference>